<dbReference type="Gene3D" id="3.40.50.300">
    <property type="entry name" value="P-loop containing nucleotide triphosphate hydrolases"/>
    <property type="match status" value="2"/>
</dbReference>
<dbReference type="GO" id="GO:1902775">
    <property type="term" value="P:mitochondrial large ribosomal subunit assembly"/>
    <property type="evidence" value="ECO:0000318"/>
    <property type="project" value="GO_Central"/>
</dbReference>
<evidence type="ECO:0000259" key="7">
    <source>
        <dbReference type="PROSITE" id="PS51192"/>
    </source>
</evidence>
<comment type="caution">
    <text evidence="10">The sequence shown here is derived from an EMBL/GenBank/DDBJ whole genome shotgun (WGS) entry which is preliminary data.</text>
</comment>
<dbReference type="InterPro" id="IPR014001">
    <property type="entry name" value="Helicase_ATP-bd"/>
</dbReference>
<organism evidence="10 11">
    <name type="scientific">Zostera marina</name>
    <name type="common">Eelgrass</name>
    <dbReference type="NCBI Taxonomy" id="29655"/>
    <lineage>
        <taxon>Eukaryota</taxon>
        <taxon>Viridiplantae</taxon>
        <taxon>Streptophyta</taxon>
        <taxon>Embryophyta</taxon>
        <taxon>Tracheophyta</taxon>
        <taxon>Spermatophyta</taxon>
        <taxon>Magnoliopsida</taxon>
        <taxon>Liliopsida</taxon>
        <taxon>Zosteraceae</taxon>
        <taxon>Zostera</taxon>
    </lineage>
</organism>
<dbReference type="SMART" id="SM00490">
    <property type="entry name" value="HELICc"/>
    <property type="match status" value="1"/>
</dbReference>
<dbReference type="PROSITE" id="PS51195">
    <property type="entry name" value="Q_MOTIF"/>
    <property type="match status" value="1"/>
</dbReference>
<dbReference type="InterPro" id="IPR014014">
    <property type="entry name" value="RNA_helicase_DEAD_Q_motif"/>
</dbReference>
<dbReference type="GO" id="GO:0005739">
    <property type="term" value="C:mitochondrion"/>
    <property type="evidence" value="ECO:0000318"/>
    <property type="project" value="GO_Central"/>
</dbReference>
<feature type="short sequence motif" description="Q motif" evidence="5">
    <location>
        <begin position="103"/>
        <end position="131"/>
    </location>
</feature>
<dbReference type="SMART" id="SM00487">
    <property type="entry name" value="DEXDc"/>
    <property type="match status" value="1"/>
</dbReference>
<dbReference type="Pfam" id="PF00270">
    <property type="entry name" value="DEAD"/>
    <property type="match status" value="1"/>
</dbReference>
<dbReference type="PANTHER" id="PTHR47960">
    <property type="entry name" value="DEAD-BOX ATP-DEPENDENT RNA HELICASE 50"/>
    <property type="match status" value="1"/>
</dbReference>
<accession>A0A0K9Q2W3</accession>
<dbReference type="InterPro" id="IPR027417">
    <property type="entry name" value="P-loop_NTPase"/>
</dbReference>
<evidence type="ECO:0000259" key="9">
    <source>
        <dbReference type="PROSITE" id="PS51195"/>
    </source>
</evidence>
<reference evidence="11" key="1">
    <citation type="journal article" date="2016" name="Nature">
        <title>The genome of the seagrass Zostera marina reveals angiosperm adaptation to the sea.</title>
        <authorList>
            <person name="Olsen J.L."/>
            <person name="Rouze P."/>
            <person name="Verhelst B."/>
            <person name="Lin Y.-C."/>
            <person name="Bayer T."/>
            <person name="Collen J."/>
            <person name="Dattolo E."/>
            <person name="De Paoli E."/>
            <person name="Dittami S."/>
            <person name="Maumus F."/>
            <person name="Michel G."/>
            <person name="Kersting A."/>
            <person name="Lauritano C."/>
            <person name="Lohaus R."/>
            <person name="Toepel M."/>
            <person name="Tonon T."/>
            <person name="Vanneste K."/>
            <person name="Amirebrahimi M."/>
            <person name="Brakel J."/>
            <person name="Bostroem C."/>
            <person name="Chovatia M."/>
            <person name="Grimwood J."/>
            <person name="Jenkins J.W."/>
            <person name="Jueterbock A."/>
            <person name="Mraz A."/>
            <person name="Stam W.T."/>
            <person name="Tice H."/>
            <person name="Bornberg-Bauer E."/>
            <person name="Green P.J."/>
            <person name="Pearson G.A."/>
            <person name="Procaccini G."/>
            <person name="Duarte C.M."/>
            <person name="Schmutz J."/>
            <person name="Reusch T.B.H."/>
            <person name="Van de Peer Y."/>
        </authorList>
    </citation>
    <scope>NUCLEOTIDE SEQUENCE [LARGE SCALE GENOMIC DNA]</scope>
    <source>
        <strain evidence="11">cv. Finnish</strain>
    </source>
</reference>
<keyword evidence="11" id="KW-1185">Reference proteome</keyword>
<dbReference type="GO" id="GO:0003724">
    <property type="term" value="F:RNA helicase activity"/>
    <property type="evidence" value="ECO:0007669"/>
    <property type="project" value="InterPro"/>
</dbReference>
<proteinExistence type="predicted"/>
<evidence type="ECO:0000256" key="5">
    <source>
        <dbReference type="PROSITE-ProRule" id="PRU00552"/>
    </source>
</evidence>
<dbReference type="EMBL" id="LFYR01000244">
    <property type="protein sequence ID" value="KMZ74785.1"/>
    <property type="molecule type" value="Genomic_DNA"/>
</dbReference>
<feature type="region of interest" description="Disordered" evidence="6">
    <location>
        <begin position="519"/>
        <end position="608"/>
    </location>
</feature>
<dbReference type="CDD" id="cd18787">
    <property type="entry name" value="SF2_C_DEAD"/>
    <property type="match status" value="1"/>
</dbReference>
<gene>
    <name evidence="10" type="ORF">ZOSMA_122G00530</name>
</gene>
<dbReference type="SUPFAM" id="SSF52540">
    <property type="entry name" value="P-loop containing nucleoside triphosphate hydrolases"/>
    <property type="match status" value="1"/>
</dbReference>
<feature type="domain" description="Helicase C-terminal" evidence="8">
    <location>
        <begin position="346"/>
        <end position="503"/>
    </location>
</feature>
<evidence type="ECO:0000256" key="6">
    <source>
        <dbReference type="SAM" id="MobiDB-lite"/>
    </source>
</evidence>
<dbReference type="CDD" id="cd00268">
    <property type="entry name" value="DEADc"/>
    <property type="match status" value="1"/>
</dbReference>
<dbReference type="GO" id="GO:0003676">
    <property type="term" value="F:nucleic acid binding"/>
    <property type="evidence" value="ECO:0007669"/>
    <property type="project" value="InterPro"/>
</dbReference>
<dbReference type="Pfam" id="PF00271">
    <property type="entry name" value="Helicase_C"/>
    <property type="match status" value="1"/>
</dbReference>
<dbReference type="PROSITE" id="PS51194">
    <property type="entry name" value="HELICASE_CTER"/>
    <property type="match status" value="1"/>
</dbReference>
<dbReference type="STRING" id="29655.A0A0K9Q2W3"/>
<sequence>MASSGGTGRLLFSTTTNVLFSRSLLSTICMPPFSSPLYLRFPKPLSLSTATATSTTAPERTQTLRHAILLDRIRSRHLKAPSSPNLAGDARKKEEVRMGPKATCFEDLGFNEEVLSALKEMNISVPTEIQYIGVPAMMQGRSVVLGSHTGSGKTLAYLLPLVQLLRNDEAVSGRIMKPRRPRAVVLCPTRELCEQVFRVAKSISHHARFRSTMISGGGRLRPQEDSLNQPIDMVVGTPGRLLKHIEDGNMVYGDIKYLVLDEADTMFDRGFGPDIRKFIGPLKTRALKPDDQGFQTILVTATMTKGVQSLVDEEFKGITHLRTSSLHKKIANARHDFIKLSGSENKLEALLQVLEPSLERGNRVMVFCNTLNSSRAVDHFLSENQISTVNYHGEVPAEQRVINLNKFKSDEGDCPTLVCTDLAARGLDLDVDHVIMFDFPKNSIDYLHRTGRTARMGAKGKVTSLVSKKDCLLATRIEEGIKKNESLESFNEGNVRMNQNNVSKSAQVINSARNTNITSVSRKNANVSRVADPKKMGLVSSKSSTVGKRTRTATSVLSRKTQTTRTTKSSPVGTSRSRKVGPSKSSKTFAGGSKEKSAKDNKRAASRKFALLRSKLSVVGFRGRSSSLKKQTVGPN</sequence>
<dbReference type="InterPro" id="IPR044742">
    <property type="entry name" value="DEAD/DEAH_RhlB"/>
</dbReference>
<dbReference type="InterPro" id="IPR011545">
    <property type="entry name" value="DEAD/DEAH_box_helicase_dom"/>
</dbReference>
<name>A0A0K9Q2W3_ZOSMR</name>
<feature type="compositionally biased region" description="Basic and acidic residues" evidence="6">
    <location>
        <begin position="593"/>
        <end position="603"/>
    </location>
</feature>
<keyword evidence="2" id="KW-0378">Hydrolase</keyword>
<protein>
    <submittedName>
        <fullName evidence="10">DEAD-box ATP-dependent RNA helicase 39</fullName>
    </submittedName>
</protein>
<dbReference type="OrthoDB" id="10256233at2759"/>
<dbReference type="Proteomes" id="UP000036987">
    <property type="component" value="Unassembled WGS sequence"/>
</dbReference>
<keyword evidence="1" id="KW-0547">Nucleotide-binding</keyword>
<evidence type="ECO:0000313" key="11">
    <source>
        <dbReference type="Proteomes" id="UP000036987"/>
    </source>
</evidence>
<evidence type="ECO:0000256" key="1">
    <source>
        <dbReference type="ARBA" id="ARBA00022741"/>
    </source>
</evidence>
<evidence type="ECO:0000256" key="4">
    <source>
        <dbReference type="ARBA" id="ARBA00022840"/>
    </source>
</evidence>
<evidence type="ECO:0000256" key="3">
    <source>
        <dbReference type="ARBA" id="ARBA00022806"/>
    </source>
</evidence>
<dbReference type="GO" id="GO:0016787">
    <property type="term" value="F:hydrolase activity"/>
    <property type="evidence" value="ECO:0007669"/>
    <property type="project" value="UniProtKB-KW"/>
</dbReference>
<dbReference type="GO" id="GO:0005524">
    <property type="term" value="F:ATP binding"/>
    <property type="evidence" value="ECO:0007669"/>
    <property type="project" value="UniProtKB-KW"/>
</dbReference>
<evidence type="ECO:0000259" key="8">
    <source>
        <dbReference type="PROSITE" id="PS51194"/>
    </source>
</evidence>
<feature type="domain" description="Helicase ATP-binding" evidence="7">
    <location>
        <begin position="134"/>
        <end position="321"/>
    </location>
</feature>
<feature type="compositionally biased region" description="Low complexity" evidence="6">
    <location>
        <begin position="558"/>
        <end position="570"/>
    </location>
</feature>
<keyword evidence="3 10" id="KW-0347">Helicase</keyword>
<evidence type="ECO:0000313" key="10">
    <source>
        <dbReference type="EMBL" id="KMZ74785.1"/>
    </source>
</evidence>
<feature type="domain" description="DEAD-box RNA helicase Q" evidence="9">
    <location>
        <begin position="103"/>
        <end position="131"/>
    </location>
</feature>
<keyword evidence="4" id="KW-0067">ATP-binding</keyword>
<dbReference type="AlphaFoldDB" id="A0A0K9Q2W3"/>
<dbReference type="InterPro" id="IPR001650">
    <property type="entry name" value="Helicase_C-like"/>
</dbReference>
<feature type="compositionally biased region" description="Polar residues" evidence="6">
    <location>
        <begin position="540"/>
        <end position="557"/>
    </location>
</feature>
<dbReference type="PROSITE" id="PS51192">
    <property type="entry name" value="HELICASE_ATP_BIND_1"/>
    <property type="match status" value="1"/>
</dbReference>
<evidence type="ECO:0000256" key="2">
    <source>
        <dbReference type="ARBA" id="ARBA00022801"/>
    </source>
</evidence>